<dbReference type="InterPro" id="IPR000713">
    <property type="entry name" value="Mur_ligase_N"/>
</dbReference>
<dbReference type="InterPro" id="IPR004101">
    <property type="entry name" value="Mur_ligase_C"/>
</dbReference>
<keyword evidence="15 20" id="KW-0436">Ligase</keyword>
<evidence type="ECO:0000256" key="7">
    <source>
        <dbReference type="ARBA" id="ARBA00023316"/>
    </source>
</evidence>
<evidence type="ECO:0000256" key="12">
    <source>
        <dbReference type="ARBA" id="ARBA00075482"/>
    </source>
</evidence>
<dbReference type="EC" id="6.3.2.13" evidence="10 15"/>
<keyword evidence="15" id="KW-0963">Cytoplasm</keyword>
<feature type="modified residue" description="N6-carboxylysine" evidence="15">
    <location>
        <position position="217"/>
    </location>
</feature>
<dbReference type="Pfam" id="PF02875">
    <property type="entry name" value="Mur_ligase_C"/>
    <property type="match status" value="1"/>
</dbReference>
<comment type="catalytic activity">
    <reaction evidence="8 15">
        <text>UDP-N-acetyl-alpha-D-muramoyl-L-alanyl-D-glutamate + meso-2,6-diaminopimelate + ATP = UDP-N-acetyl-alpha-D-muramoyl-L-alanyl-gamma-D-glutamyl-meso-2,6-diaminopimelate + ADP + phosphate + H(+)</text>
        <dbReference type="Rhea" id="RHEA:23676"/>
        <dbReference type="ChEBI" id="CHEBI:15378"/>
        <dbReference type="ChEBI" id="CHEBI:30616"/>
        <dbReference type="ChEBI" id="CHEBI:43474"/>
        <dbReference type="ChEBI" id="CHEBI:57791"/>
        <dbReference type="ChEBI" id="CHEBI:83900"/>
        <dbReference type="ChEBI" id="CHEBI:83905"/>
        <dbReference type="ChEBI" id="CHEBI:456216"/>
        <dbReference type="EC" id="6.3.2.13"/>
    </reaction>
</comment>
<dbReference type="InterPro" id="IPR013221">
    <property type="entry name" value="Mur_ligase_cen"/>
</dbReference>
<dbReference type="AlphaFoldDB" id="A0A5R9GAH7"/>
<dbReference type="GO" id="GO:0005524">
    <property type="term" value="F:ATP binding"/>
    <property type="evidence" value="ECO:0007669"/>
    <property type="project" value="UniProtKB-UniRule"/>
</dbReference>
<evidence type="ECO:0000256" key="10">
    <source>
        <dbReference type="ARBA" id="ARBA00066633"/>
    </source>
</evidence>
<comment type="similarity">
    <text evidence="2 15">Belongs to the MurCDEF family. MurE subfamily.</text>
</comment>
<evidence type="ECO:0000256" key="4">
    <source>
        <dbReference type="ARBA" id="ARBA00022960"/>
    </source>
</evidence>
<feature type="domain" description="Mur ligase central" evidence="19">
    <location>
        <begin position="106"/>
        <end position="313"/>
    </location>
</feature>
<evidence type="ECO:0000313" key="20">
    <source>
        <dbReference type="EMBL" id="TLS50398.1"/>
    </source>
</evidence>
<evidence type="ECO:0000259" key="17">
    <source>
        <dbReference type="Pfam" id="PF01225"/>
    </source>
</evidence>
<dbReference type="GO" id="GO:0008360">
    <property type="term" value="P:regulation of cell shape"/>
    <property type="evidence" value="ECO:0007669"/>
    <property type="project" value="UniProtKB-KW"/>
</dbReference>
<dbReference type="GO" id="GO:0000287">
    <property type="term" value="F:magnesium ion binding"/>
    <property type="evidence" value="ECO:0007669"/>
    <property type="project" value="UniProtKB-UniRule"/>
</dbReference>
<dbReference type="GO" id="GO:0009252">
    <property type="term" value="P:peptidoglycan biosynthetic process"/>
    <property type="evidence" value="ECO:0007669"/>
    <property type="project" value="UniProtKB-UniRule"/>
</dbReference>
<dbReference type="InterPro" id="IPR036615">
    <property type="entry name" value="Mur_ligase_C_dom_sf"/>
</dbReference>
<dbReference type="InterPro" id="IPR036565">
    <property type="entry name" value="Mur-like_cat_sf"/>
</dbReference>
<evidence type="ECO:0000256" key="8">
    <source>
        <dbReference type="ARBA" id="ARBA00050251"/>
    </source>
</evidence>
<dbReference type="GO" id="GO:0051301">
    <property type="term" value="P:cell division"/>
    <property type="evidence" value="ECO:0007669"/>
    <property type="project" value="UniProtKB-KW"/>
</dbReference>
<dbReference type="GO" id="GO:0008765">
    <property type="term" value="F:UDP-N-acetylmuramoylalanyl-D-glutamate-2,6-diaminopimelate ligase activity"/>
    <property type="evidence" value="ECO:0007669"/>
    <property type="project" value="UniProtKB-UniRule"/>
</dbReference>
<dbReference type="Proteomes" id="UP000309676">
    <property type="component" value="Unassembled WGS sequence"/>
</dbReference>
<evidence type="ECO:0000256" key="2">
    <source>
        <dbReference type="ARBA" id="ARBA00005898"/>
    </source>
</evidence>
<dbReference type="HAMAP" id="MF_00208">
    <property type="entry name" value="MurE"/>
    <property type="match status" value="1"/>
</dbReference>
<dbReference type="InterPro" id="IPR035911">
    <property type="entry name" value="MurE/MurF_N"/>
</dbReference>
<comment type="cofactor">
    <cofactor evidence="15">
        <name>Mg(2+)</name>
        <dbReference type="ChEBI" id="CHEBI:18420"/>
    </cofactor>
</comment>
<dbReference type="NCBIfam" id="NF001126">
    <property type="entry name" value="PRK00139.1-4"/>
    <property type="match status" value="1"/>
</dbReference>
<dbReference type="RefSeq" id="WP_138196108.1">
    <property type="nucleotide sequence ID" value="NZ_VCIW01000015.1"/>
</dbReference>
<comment type="subcellular location">
    <subcellularLocation>
        <location evidence="15 16">Cytoplasm</location>
    </subcellularLocation>
</comment>
<keyword evidence="6 15" id="KW-0131">Cell cycle</keyword>
<dbReference type="Gene3D" id="3.90.190.20">
    <property type="entry name" value="Mur ligase, C-terminal domain"/>
    <property type="match status" value="1"/>
</dbReference>
<dbReference type="SUPFAM" id="SSF63418">
    <property type="entry name" value="MurE/MurF N-terminal domain"/>
    <property type="match status" value="1"/>
</dbReference>
<evidence type="ECO:0000256" key="13">
    <source>
        <dbReference type="ARBA" id="ARBA00076158"/>
    </source>
</evidence>
<feature type="binding site" evidence="15">
    <location>
        <position position="183"/>
    </location>
    <ligand>
        <name>UDP-N-acetyl-alpha-D-muramoyl-L-alanyl-D-glutamate</name>
        <dbReference type="ChEBI" id="CHEBI:83900"/>
    </ligand>
</feature>
<evidence type="ECO:0000256" key="14">
    <source>
        <dbReference type="ARBA" id="ARBA00081560"/>
    </source>
</evidence>
<dbReference type="OrthoDB" id="9800958at2"/>
<feature type="binding site" evidence="15">
    <location>
        <position position="185"/>
    </location>
    <ligand>
        <name>UDP-N-acetyl-alpha-D-muramoyl-L-alanyl-D-glutamate</name>
        <dbReference type="ChEBI" id="CHEBI:83900"/>
    </ligand>
</feature>
<gene>
    <name evidence="15" type="primary">murE</name>
    <name evidence="20" type="ORF">FE782_20450</name>
</gene>
<dbReference type="InterPro" id="IPR005761">
    <property type="entry name" value="UDP-N-AcMur-Glu-dNH2Pim_ligase"/>
</dbReference>
<feature type="binding site" evidence="15">
    <location>
        <position position="464"/>
    </location>
    <ligand>
        <name>meso-2,6-diaminopimelate</name>
        <dbReference type="ChEBI" id="CHEBI:57791"/>
    </ligand>
</feature>
<organism evidence="20 21">
    <name type="scientific">Paenibacillus antri</name>
    <dbReference type="NCBI Taxonomy" id="2582848"/>
    <lineage>
        <taxon>Bacteria</taxon>
        <taxon>Bacillati</taxon>
        <taxon>Bacillota</taxon>
        <taxon>Bacilli</taxon>
        <taxon>Bacillales</taxon>
        <taxon>Paenibacillaceae</taxon>
        <taxon>Paenibacillus</taxon>
    </lineage>
</organism>
<dbReference type="NCBIfam" id="NF001124">
    <property type="entry name" value="PRK00139.1-2"/>
    <property type="match status" value="1"/>
</dbReference>
<feature type="binding site" evidence="15">
    <location>
        <position position="468"/>
    </location>
    <ligand>
        <name>meso-2,6-diaminopimelate</name>
        <dbReference type="ChEBI" id="CHEBI:57791"/>
    </ligand>
</feature>
<dbReference type="Pfam" id="PF08245">
    <property type="entry name" value="Mur_ligase_M"/>
    <property type="match status" value="1"/>
</dbReference>
<comment type="caution">
    <text evidence="15">Lacks conserved residue(s) required for the propagation of feature annotation.</text>
</comment>
<keyword evidence="5 15" id="KW-0573">Peptidoglycan synthesis</keyword>
<dbReference type="FunFam" id="3.90.190.20:FF:000006">
    <property type="entry name" value="UDP-N-acetylmuramoyl-L-alanyl-D-glutamate--2,6-diaminopimelate ligase"/>
    <property type="match status" value="1"/>
</dbReference>
<evidence type="ECO:0000256" key="9">
    <source>
        <dbReference type="ARBA" id="ARBA00056782"/>
    </source>
</evidence>
<feature type="binding site" evidence="15">
    <location>
        <position position="30"/>
    </location>
    <ligand>
        <name>UDP-N-acetyl-alpha-D-muramoyl-L-alanyl-D-glutamate</name>
        <dbReference type="ChEBI" id="CHEBI:83900"/>
    </ligand>
</feature>
<evidence type="ECO:0000256" key="16">
    <source>
        <dbReference type="RuleBase" id="RU004135"/>
    </source>
</evidence>
<feature type="short sequence motif" description="Meso-diaminopimelate recognition motif" evidence="15">
    <location>
        <begin position="409"/>
        <end position="412"/>
    </location>
</feature>
<dbReference type="Pfam" id="PF01225">
    <property type="entry name" value="Mur_ligase"/>
    <property type="match status" value="1"/>
</dbReference>
<evidence type="ECO:0000313" key="21">
    <source>
        <dbReference type="Proteomes" id="UP000309676"/>
    </source>
</evidence>
<dbReference type="SUPFAM" id="SSF53623">
    <property type="entry name" value="MurD-like peptide ligases, catalytic domain"/>
    <property type="match status" value="1"/>
</dbReference>
<feature type="domain" description="Mur ligase C-terminal" evidence="18">
    <location>
        <begin position="336"/>
        <end position="466"/>
    </location>
</feature>
<dbReference type="PANTHER" id="PTHR23135:SF4">
    <property type="entry name" value="UDP-N-ACETYLMURAMOYL-L-ALANYL-D-GLUTAMATE--2,6-DIAMINOPIMELATE LIGASE MURE HOMOLOG, CHLOROPLASTIC"/>
    <property type="match status" value="1"/>
</dbReference>
<reference evidence="20 21" key="1">
    <citation type="submission" date="2019-05" db="EMBL/GenBank/DDBJ databases">
        <authorList>
            <person name="Narsing Rao M.P."/>
            <person name="Li W.J."/>
        </authorList>
    </citation>
    <scope>NUCLEOTIDE SEQUENCE [LARGE SCALE GENOMIC DNA]</scope>
    <source>
        <strain evidence="20 21">SYSU_K30003</strain>
    </source>
</reference>
<keyword evidence="7 15" id="KW-0961">Cell wall biogenesis/degradation</keyword>
<keyword evidence="15" id="KW-0067">ATP-binding</keyword>
<dbReference type="GO" id="GO:0071555">
    <property type="term" value="P:cell wall organization"/>
    <property type="evidence" value="ECO:0007669"/>
    <property type="project" value="UniProtKB-KW"/>
</dbReference>
<feature type="binding site" evidence="15">
    <location>
        <begin position="150"/>
        <end position="151"/>
    </location>
    <ligand>
        <name>UDP-N-acetyl-alpha-D-muramoyl-L-alanyl-D-glutamate</name>
        <dbReference type="ChEBI" id="CHEBI:83900"/>
    </ligand>
</feature>
<evidence type="ECO:0000256" key="11">
    <source>
        <dbReference type="ARBA" id="ARBA00072883"/>
    </source>
</evidence>
<sequence>MLLQELASLFLKKELHGDEAVTISGLAVDSRRVSAGDLFICISGFTQDGHDYAAAAVESGAAALVVERELPLPVPQLIVSNARYASAVIARHFYGDPSKQVRAIGVTGTNGKTTTSTLIEAILSAAGQETGLMGTIRVKIGGRTETAERTTADAVSLQRTLRRMADAGASYCVMEVSSHALDQGRTIGIDFRTAVFTNLTQDHLDYHGTMERYADAKGLFFSRLGNASEPGEAARKYAVLNADDPAHERFKAMTAAETILYGIDAPADVRASDIRLTARGTAMKVSTFAGDVELSVNMLGKFNVYNILGAIAATLAEGVPLSVIKEALERLPGVEGRVEPVDAGQPFTVLVDYAHTPDGLLNVLDTVNEFAKGRVITVFGCGGDRDRKKRPIMGAISAERSDYTILTSDNPRSERPEAILAEIEAGVLEAGADAAKYEIVEDRRRAIEKAVEMAEPDDVVLIAGKGHETYQIIGGVTLPFDDRVVAKDAILGRSKA</sequence>
<protein>
    <recommendedName>
        <fullName evidence="11 15">UDP-N-acetylmuramoyl-L-alanyl-D-glutamate--2,6-diaminopimelate ligase</fullName>
        <ecNumber evidence="10 15">6.3.2.13</ecNumber>
    </recommendedName>
    <alternativeName>
        <fullName evidence="12 15">Meso-A2pm-adding enzyme</fullName>
    </alternativeName>
    <alternativeName>
        <fullName evidence="13 15">Meso-diaminopimelate-adding enzyme</fullName>
    </alternativeName>
    <alternativeName>
        <fullName evidence="14 15">UDP-MurNAc-L-Ala-D-Glu:meso-diaminopimelate ligase</fullName>
    </alternativeName>
    <alternativeName>
        <fullName evidence="15">UDP-MurNAc-tripeptide synthetase</fullName>
    </alternativeName>
    <alternativeName>
        <fullName evidence="15">UDP-N-acetylmuramyl-tripeptide synthetase</fullName>
    </alternativeName>
</protein>
<dbReference type="PANTHER" id="PTHR23135">
    <property type="entry name" value="MUR LIGASE FAMILY MEMBER"/>
    <property type="match status" value="1"/>
</dbReference>
<evidence type="ECO:0000256" key="15">
    <source>
        <dbReference type="HAMAP-Rule" id="MF_00208"/>
    </source>
</evidence>
<comment type="caution">
    <text evidence="20">The sequence shown here is derived from an EMBL/GenBank/DDBJ whole genome shotgun (WGS) entry which is preliminary data.</text>
</comment>
<evidence type="ECO:0000256" key="6">
    <source>
        <dbReference type="ARBA" id="ARBA00023306"/>
    </source>
</evidence>
<dbReference type="UniPathway" id="UPA00219"/>
<dbReference type="Gene3D" id="3.40.1190.10">
    <property type="entry name" value="Mur-like, catalytic domain"/>
    <property type="match status" value="1"/>
</dbReference>
<dbReference type="NCBIfam" id="TIGR01085">
    <property type="entry name" value="murE"/>
    <property type="match status" value="1"/>
</dbReference>
<dbReference type="GO" id="GO:0005737">
    <property type="term" value="C:cytoplasm"/>
    <property type="evidence" value="ECO:0007669"/>
    <property type="project" value="UniProtKB-SubCell"/>
</dbReference>
<feature type="binding site" evidence="15">
    <location>
        <position position="385"/>
    </location>
    <ligand>
        <name>meso-2,6-diaminopimelate</name>
        <dbReference type="ChEBI" id="CHEBI:57791"/>
    </ligand>
</feature>
<evidence type="ECO:0000259" key="18">
    <source>
        <dbReference type="Pfam" id="PF02875"/>
    </source>
</evidence>
<comment type="pathway">
    <text evidence="1 15 16">Cell wall biogenesis; peptidoglycan biosynthesis.</text>
</comment>
<evidence type="ECO:0000256" key="3">
    <source>
        <dbReference type="ARBA" id="ARBA00022618"/>
    </source>
</evidence>
<keyword evidence="21" id="KW-1185">Reference proteome</keyword>
<feature type="domain" description="Mur ligase N-terminal catalytic" evidence="17">
    <location>
        <begin position="22"/>
        <end position="82"/>
    </location>
</feature>
<comment type="PTM">
    <text evidence="15">Carboxylation is probably crucial for Mg(2+) binding and, consequently, for the gamma-phosphate positioning of ATP.</text>
</comment>
<feature type="binding site" evidence="15">
    <location>
        <position position="177"/>
    </location>
    <ligand>
        <name>UDP-N-acetyl-alpha-D-muramoyl-L-alanyl-D-glutamate</name>
        <dbReference type="ChEBI" id="CHEBI:83900"/>
    </ligand>
</feature>
<accession>A0A5R9GAH7</accession>
<evidence type="ECO:0000259" key="19">
    <source>
        <dbReference type="Pfam" id="PF08245"/>
    </source>
</evidence>
<feature type="binding site" evidence="15">
    <location>
        <begin position="108"/>
        <end position="114"/>
    </location>
    <ligand>
        <name>ATP</name>
        <dbReference type="ChEBI" id="CHEBI:30616"/>
    </ligand>
</feature>
<proteinExistence type="inferred from homology"/>
<feature type="binding site" evidence="15">
    <location>
        <begin position="409"/>
        <end position="412"/>
    </location>
    <ligand>
        <name>meso-2,6-diaminopimelate</name>
        <dbReference type="ChEBI" id="CHEBI:57791"/>
    </ligand>
</feature>
<dbReference type="EMBL" id="VCIW01000015">
    <property type="protein sequence ID" value="TLS50398.1"/>
    <property type="molecule type" value="Genomic_DNA"/>
</dbReference>
<comment type="function">
    <text evidence="9 15">Catalyzes the addition of meso-diaminopimelic acid to the nucleotide precursor UDP-N-acetylmuramoyl-L-alanyl-D-glutamate (UMAG) in the biosynthesis of bacterial cell-wall peptidoglycan.</text>
</comment>
<dbReference type="SUPFAM" id="SSF53244">
    <property type="entry name" value="MurD-like peptide ligases, peptide-binding domain"/>
    <property type="match status" value="1"/>
</dbReference>
<dbReference type="Gene3D" id="3.40.1390.10">
    <property type="entry name" value="MurE/MurF, N-terminal domain"/>
    <property type="match status" value="1"/>
</dbReference>
<evidence type="ECO:0000256" key="5">
    <source>
        <dbReference type="ARBA" id="ARBA00022984"/>
    </source>
</evidence>
<keyword evidence="15" id="KW-0547">Nucleotide-binding</keyword>
<evidence type="ECO:0000256" key="1">
    <source>
        <dbReference type="ARBA" id="ARBA00004752"/>
    </source>
</evidence>
<name>A0A5R9GAH7_9BACL</name>
<keyword evidence="15" id="KW-0460">Magnesium</keyword>
<keyword evidence="3 15" id="KW-0132">Cell division</keyword>
<keyword evidence="4 15" id="KW-0133">Cell shape</keyword>